<organism evidence="2 3">
    <name type="scientific">Sphaerobolus stellatus (strain SS14)</name>
    <dbReference type="NCBI Taxonomy" id="990650"/>
    <lineage>
        <taxon>Eukaryota</taxon>
        <taxon>Fungi</taxon>
        <taxon>Dikarya</taxon>
        <taxon>Basidiomycota</taxon>
        <taxon>Agaricomycotina</taxon>
        <taxon>Agaricomycetes</taxon>
        <taxon>Phallomycetidae</taxon>
        <taxon>Geastrales</taxon>
        <taxon>Sphaerobolaceae</taxon>
        <taxon>Sphaerobolus</taxon>
    </lineage>
</organism>
<sequence length="128" mass="14445">MLAGIMRGMQLDSRALIALLLLEHGIHTRDQAVTHYQRISRAIIRSAGVQQRTVAQQDTVIQSLSEKILKQQAAVERQQTSLKRTLEVSGDAQQVFKRLQTEENHLQEMQQELHLVSRTGSGKAHQPT</sequence>
<dbReference type="OrthoDB" id="3266366at2759"/>
<dbReference type="EMBL" id="KN837217">
    <property type="protein sequence ID" value="KIJ33107.1"/>
    <property type="molecule type" value="Genomic_DNA"/>
</dbReference>
<dbReference type="Proteomes" id="UP000054279">
    <property type="component" value="Unassembled WGS sequence"/>
</dbReference>
<reference evidence="2 3" key="1">
    <citation type="submission" date="2014-06" db="EMBL/GenBank/DDBJ databases">
        <title>Evolutionary Origins and Diversification of the Mycorrhizal Mutualists.</title>
        <authorList>
            <consortium name="DOE Joint Genome Institute"/>
            <consortium name="Mycorrhizal Genomics Consortium"/>
            <person name="Kohler A."/>
            <person name="Kuo A."/>
            <person name="Nagy L.G."/>
            <person name="Floudas D."/>
            <person name="Copeland A."/>
            <person name="Barry K.W."/>
            <person name="Cichocki N."/>
            <person name="Veneault-Fourrey C."/>
            <person name="LaButti K."/>
            <person name="Lindquist E.A."/>
            <person name="Lipzen A."/>
            <person name="Lundell T."/>
            <person name="Morin E."/>
            <person name="Murat C."/>
            <person name="Riley R."/>
            <person name="Ohm R."/>
            <person name="Sun H."/>
            <person name="Tunlid A."/>
            <person name="Henrissat B."/>
            <person name="Grigoriev I.V."/>
            <person name="Hibbett D.S."/>
            <person name="Martin F."/>
        </authorList>
    </citation>
    <scope>NUCLEOTIDE SEQUENCE [LARGE SCALE GENOMIC DNA]</scope>
    <source>
        <strain evidence="2 3">SS14</strain>
    </source>
</reference>
<name>A0A0C9UV12_SPHS4</name>
<protein>
    <submittedName>
        <fullName evidence="2">Uncharacterized protein</fullName>
    </submittedName>
</protein>
<feature type="coiled-coil region" evidence="1">
    <location>
        <begin position="92"/>
        <end position="119"/>
    </location>
</feature>
<keyword evidence="3" id="KW-1185">Reference proteome</keyword>
<dbReference type="HOGENOM" id="CLU_1960954_0_0_1"/>
<dbReference type="AlphaFoldDB" id="A0A0C9UV12"/>
<evidence type="ECO:0000313" key="2">
    <source>
        <dbReference type="EMBL" id="KIJ33107.1"/>
    </source>
</evidence>
<accession>A0A0C9UV12</accession>
<gene>
    <name evidence="2" type="ORF">M422DRAFT_264982</name>
</gene>
<evidence type="ECO:0000313" key="3">
    <source>
        <dbReference type="Proteomes" id="UP000054279"/>
    </source>
</evidence>
<evidence type="ECO:0000256" key="1">
    <source>
        <dbReference type="SAM" id="Coils"/>
    </source>
</evidence>
<proteinExistence type="predicted"/>
<keyword evidence="1" id="KW-0175">Coiled coil</keyword>